<accession>A0ABW2T0W1</accession>
<dbReference type="RefSeq" id="WP_343964349.1">
    <property type="nucleotide sequence ID" value="NZ_BAAAGK010000023.1"/>
</dbReference>
<dbReference type="PANTHER" id="PTHR11699">
    <property type="entry name" value="ALDEHYDE DEHYDROGENASE-RELATED"/>
    <property type="match status" value="1"/>
</dbReference>
<dbReference type="Pfam" id="PF00171">
    <property type="entry name" value="Aldedh"/>
    <property type="match status" value="1"/>
</dbReference>
<dbReference type="Proteomes" id="UP001596514">
    <property type="component" value="Unassembled WGS sequence"/>
</dbReference>
<dbReference type="InterPro" id="IPR029510">
    <property type="entry name" value="Ald_DH_CS_GLU"/>
</dbReference>
<sequence length="493" mass="52640">MAATPDTEAQQKPIEHTLLFIDGKWEESEAGGRIPVVNPATGEVFVSVQEARESDVDRAVLAARKAFDSGPWPRMKPGERAQILWRLGDLIQRDGEELARLTTLENGKPYAQSQMIDVRGSVKAFHYFSGWATKVTGATIPLSTPGDYHAFTQREALGVCALIVPWNYPLSNAAWKVGPALAAGNTCVLKPAEATPLSALRLARLAIEAGLPEGVLNVVPGYGPSAGAALAEHPLVDKVSFTGSTQTGRAIATASLGNFKRVTLELGGKSPNIVFADADLEAASAGAAAAIFSNMGEQCVAGSRLYVEESVFDEVVARVAAIGASMRIGDGFDPETQIGPLVSKEHLERVTGYLRSGVEQGATVLSGGETVGDRGFYLQPTVFTDVTPDMRIVREEIFGPVVVATPFREVDDLVDVANDSPYGLAAGVWTQNISRAHSMSRALRAGVVWVNCYGVFDPALPFGGFKESGWGREMGYDVMQHYTENKSTVIKLG</sequence>
<name>A0ABW2T0W1_9ACTN</name>
<keyword evidence="6" id="KW-1185">Reference proteome</keyword>
<evidence type="ECO:0000256" key="1">
    <source>
        <dbReference type="ARBA" id="ARBA00023002"/>
    </source>
</evidence>
<evidence type="ECO:0000256" key="2">
    <source>
        <dbReference type="PROSITE-ProRule" id="PRU10007"/>
    </source>
</evidence>
<dbReference type="Gene3D" id="3.40.605.10">
    <property type="entry name" value="Aldehyde Dehydrogenase, Chain A, domain 1"/>
    <property type="match status" value="1"/>
</dbReference>
<reference evidence="6" key="1">
    <citation type="journal article" date="2019" name="Int. J. Syst. Evol. Microbiol.">
        <title>The Global Catalogue of Microorganisms (GCM) 10K type strain sequencing project: providing services to taxonomists for standard genome sequencing and annotation.</title>
        <authorList>
            <consortium name="The Broad Institute Genomics Platform"/>
            <consortium name="The Broad Institute Genome Sequencing Center for Infectious Disease"/>
            <person name="Wu L."/>
            <person name="Ma J."/>
        </authorList>
    </citation>
    <scope>NUCLEOTIDE SEQUENCE [LARGE SCALE GENOMIC DNA]</scope>
    <source>
        <strain evidence="6">JCM 10083</strain>
    </source>
</reference>
<dbReference type="PROSITE" id="PS00687">
    <property type="entry name" value="ALDEHYDE_DEHYDR_GLU"/>
    <property type="match status" value="1"/>
</dbReference>
<comment type="similarity">
    <text evidence="3">Belongs to the aldehyde dehydrogenase family.</text>
</comment>
<gene>
    <name evidence="5" type="ORF">ACFQVD_19380</name>
</gene>
<dbReference type="SUPFAM" id="SSF53720">
    <property type="entry name" value="ALDH-like"/>
    <property type="match status" value="1"/>
</dbReference>
<feature type="domain" description="Aldehyde dehydrogenase" evidence="4">
    <location>
        <begin position="25"/>
        <end position="487"/>
    </location>
</feature>
<protein>
    <submittedName>
        <fullName evidence="5">Aldehyde dehydrogenase family protein</fullName>
    </submittedName>
</protein>
<dbReference type="EMBL" id="JBHTEE010000001">
    <property type="protein sequence ID" value="MFC7602265.1"/>
    <property type="molecule type" value="Genomic_DNA"/>
</dbReference>
<proteinExistence type="inferred from homology"/>
<dbReference type="InterPro" id="IPR016162">
    <property type="entry name" value="Ald_DH_N"/>
</dbReference>
<dbReference type="InterPro" id="IPR016163">
    <property type="entry name" value="Ald_DH_C"/>
</dbReference>
<dbReference type="InterPro" id="IPR016161">
    <property type="entry name" value="Ald_DH/histidinol_DH"/>
</dbReference>
<dbReference type="InterPro" id="IPR015590">
    <property type="entry name" value="Aldehyde_DH_dom"/>
</dbReference>
<feature type="active site" evidence="2">
    <location>
        <position position="265"/>
    </location>
</feature>
<evidence type="ECO:0000313" key="5">
    <source>
        <dbReference type="EMBL" id="MFC7602265.1"/>
    </source>
</evidence>
<keyword evidence="1 3" id="KW-0560">Oxidoreductase</keyword>
<dbReference type="PROSITE" id="PS00070">
    <property type="entry name" value="ALDEHYDE_DEHYDR_CYS"/>
    <property type="match status" value="1"/>
</dbReference>
<evidence type="ECO:0000313" key="6">
    <source>
        <dbReference type="Proteomes" id="UP001596514"/>
    </source>
</evidence>
<organism evidence="5 6">
    <name type="scientific">Streptosporangium amethystogenes subsp. fukuiense</name>
    <dbReference type="NCBI Taxonomy" id="698418"/>
    <lineage>
        <taxon>Bacteria</taxon>
        <taxon>Bacillati</taxon>
        <taxon>Actinomycetota</taxon>
        <taxon>Actinomycetes</taxon>
        <taxon>Streptosporangiales</taxon>
        <taxon>Streptosporangiaceae</taxon>
        <taxon>Streptosporangium</taxon>
    </lineage>
</organism>
<evidence type="ECO:0000256" key="3">
    <source>
        <dbReference type="RuleBase" id="RU003345"/>
    </source>
</evidence>
<dbReference type="InterPro" id="IPR016160">
    <property type="entry name" value="Ald_DH_CS_CYS"/>
</dbReference>
<comment type="caution">
    <text evidence="5">The sequence shown here is derived from an EMBL/GenBank/DDBJ whole genome shotgun (WGS) entry which is preliminary data.</text>
</comment>
<dbReference type="Gene3D" id="3.40.309.10">
    <property type="entry name" value="Aldehyde Dehydrogenase, Chain A, domain 2"/>
    <property type="match status" value="1"/>
</dbReference>
<evidence type="ECO:0000259" key="4">
    <source>
        <dbReference type="Pfam" id="PF00171"/>
    </source>
</evidence>